<dbReference type="RefSeq" id="WP_086320672.1">
    <property type="nucleotide sequence ID" value="NZ_NASK01000097.1"/>
</dbReference>
<sequence>MVINSEFSKQLLLERERFENPPDHTVKATGVGIARFIIRCNNNADEVLNLAKRVLVIVNYNSELVWPSFELWKKILPDIFINHCAKELTEEEVKNQQIYWDSLSYEQKIEEAKKDKAWTLSKWLAWLEPDCREWFWWNAHKFDGEIENTHFLIEVTALDDPFSSGALKWLFRACGAIDVVCTDDL</sequence>
<accession>A0A242NU89</accession>
<evidence type="ECO:0000313" key="2">
    <source>
        <dbReference type="Proteomes" id="UP000194968"/>
    </source>
</evidence>
<comment type="caution">
    <text evidence="1">The sequence shown here is derived from an EMBL/GenBank/DDBJ whole genome shotgun (WGS) entry which is preliminary data.</text>
</comment>
<dbReference type="AlphaFoldDB" id="A0A242NU89"/>
<reference evidence="1 2" key="1">
    <citation type="submission" date="2017-03" db="EMBL/GenBank/DDBJ databases">
        <title>Comparative genomics of honeybee gut symbionts reveal geographically distinct and subgroup specific antibiotic resistance.</title>
        <authorList>
            <person name="Ludvigsen J."/>
            <person name="Porcellato D."/>
            <person name="Labee-Lund T.M."/>
            <person name="Amdam G.V."/>
            <person name="Rudi K."/>
        </authorList>
    </citation>
    <scope>NUCLEOTIDE SEQUENCE [LARGE SCALE GENOMIC DNA]</scope>
    <source>
        <strain evidence="1 2">A-4-12</strain>
    </source>
</reference>
<protein>
    <submittedName>
        <fullName evidence="1">Uncharacterized protein</fullName>
    </submittedName>
</protein>
<evidence type="ECO:0000313" key="1">
    <source>
        <dbReference type="EMBL" id="OTQ49148.1"/>
    </source>
</evidence>
<organism evidence="1 2">
    <name type="scientific">Gilliamella apis</name>
    <dbReference type="NCBI Taxonomy" id="1970738"/>
    <lineage>
        <taxon>Bacteria</taxon>
        <taxon>Pseudomonadati</taxon>
        <taxon>Pseudomonadota</taxon>
        <taxon>Gammaproteobacteria</taxon>
        <taxon>Orbales</taxon>
        <taxon>Orbaceae</taxon>
        <taxon>Gilliamella</taxon>
    </lineage>
</organism>
<dbReference type="EMBL" id="NASK01000097">
    <property type="protein sequence ID" value="OTQ49148.1"/>
    <property type="molecule type" value="Genomic_DNA"/>
</dbReference>
<dbReference type="OrthoDB" id="583417at2"/>
<proteinExistence type="predicted"/>
<gene>
    <name evidence="1" type="ORF">B6D06_07225</name>
</gene>
<dbReference type="Proteomes" id="UP000194968">
    <property type="component" value="Unassembled WGS sequence"/>
</dbReference>
<name>A0A242NU89_9GAMM</name>